<dbReference type="InterPro" id="IPR008928">
    <property type="entry name" value="6-hairpin_glycosidase_sf"/>
</dbReference>
<evidence type="ECO:0000256" key="3">
    <source>
        <dbReference type="ARBA" id="ARBA00014959"/>
    </source>
</evidence>
<evidence type="ECO:0000256" key="2">
    <source>
        <dbReference type="ARBA" id="ARBA00013176"/>
    </source>
</evidence>
<dbReference type="Proteomes" id="UP000236333">
    <property type="component" value="Unassembled WGS sequence"/>
</dbReference>
<evidence type="ECO:0000256" key="1">
    <source>
        <dbReference type="ARBA" id="ARBA00008558"/>
    </source>
</evidence>
<name>A0A2J7ZQ68_9CHLO</name>
<evidence type="ECO:0000313" key="10">
    <source>
        <dbReference type="EMBL" id="PNH02403.1"/>
    </source>
</evidence>
<dbReference type="InterPro" id="IPR010819">
    <property type="entry name" value="AGE/CE"/>
</dbReference>
<dbReference type="GO" id="GO:0050121">
    <property type="term" value="F:N-acylglucosamine 2-epimerase activity"/>
    <property type="evidence" value="ECO:0007669"/>
    <property type="project" value="UniProtKB-EC"/>
</dbReference>
<keyword evidence="11" id="KW-1185">Reference proteome</keyword>
<comment type="similarity">
    <text evidence="1">Belongs to the N-acylglucosamine 2-epimerase family.</text>
</comment>
<evidence type="ECO:0000256" key="9">
    <source>
        <dbReference type="ARBA" id="ARBA00046544"/>
    </source>
</evidence>
<dbReference type="SUPFAM" id="SSF48208">
    <property type="entry name" value="Six-hairpin glycosidases"/>
    <property type="match status" value="2"/>
</dbReference>
<evidence type="ECO:0000256" key="7">
    <source>
        <dbReference type="ARBA" id="ARBA00033215"/>
    </source>
</evidence>
<dbReference type="EMBL" id="PGGS01000662">
    <property type="protein sequence ID" value="PNH02403.1"/>
    <property type="molecule type" value="Genomic_DNA"/>
</dbReference>
<protein>
    <recommendedName>
        <fullName evidence="3">N-acylglucosamine 2-epimerase</fullName>
        <ecNumber evidence="2">5.1.3.8</ecNumber>
    </recommendedName>
    <alternativeName>
        <fullName evidence="7">GlcNAc 2-epimerase</fullName>
    </alternativeName>
    <alternativeName>
        <fullName evidence="5">N-acetyl-D-glucosamine 2-epimerase</fullName>
    </alternativeName>
    <alternativeName>
        <fullName evidence="6">Renin-binding protein</fullName>
    </alternativeName>
</protein>
<keyword evidence="4" id="KW-0413">Isomerase</keyword>
<evidence type="ECO:0000256" key="6">
    <source>
        <dbReference type="ARBA" id="ARBA00031909"/>
    </source>
</evidence>
<dbReference type="AlphaFoldDB" id="A0A2J7ZQ68"/>
<dbReference type="Gene3D" id="1.50.10.10">
    <property type="match status" value="3"/>
</dbReference>
<dbReference type="PANTHER" id="PTHR15108">
    <property type="entry name" value="N-ACYLGLUCOSAMINE-2-EPIMERASE"/>
    <property type="match status" value="1"/>
</dbReference>
<sequence length="1033" mass="114484">MPTWPFGRLDDIYTFWMNHGPDPEYGGFYGTLDRRGQAVEPTDKSLVQQSRHLWFLSTYFGRFPERRTQRLLEVIKSTRAFLLDHMRDPADGRFYHMAARDGSHGVQHGFDKSLYSNSFAIYGLATHGRILGDAESVAAALRAFKSWDDLAHDAENGGYLETESRPILDQVGAPKTLNTHLHVVEALAPLFQATGDALVQRRLAEVVEAVALKMVGNDDYLTGDYQANYTRFIKQPSDNSSGYDSPVVYGHGIEVLWLVNEALTEAVTVSAASAALIRSRLVAMAERVIREGFDPVNGMLADSGYPGQGPLQSRNAEWWAQAEAVLGLVRLAQYTGNATYLSYVSSALTYIDRYFRDKEYGEWYWSVYRENGTVVDSFSSDGRTYEGTTKGNSWKASYHSGRMVLNLQAWDKEYGEWYWSVYRENGTVVDSFSSDGRTYEGTTKGNSWKASYHSGRMVLNLQISSIAHKARISPHAVHAMVPPKRSLPPPLVLAGCLLLLLAVGQLRPAPGGAAAEGSEGWPAAFSRLLSQADQLLPDMLDDIYTFWMNHGPDPEYGGFYAMLDRRGQAVGPTDKSLVQQSRHLWFLSTYYGRFPERRTQRLLDVIKSTRAFLLDHMRDPADGRFFHMAARNGSHGVQHGFEKNMYSNLFAIFGLATHGRILGDAESVAAALRAFKSWDDLAHDAENGGYLETDSRCDRVPQVCTASRSAVRVPNWQPPTLCMFHATRPILDSSWVVRDEVAAPKTLNIHLHVVEALTALFQATGDALVQRRLAAIVEVVALKMVGDDYYITEHYHANYTRFVEQPSDNSTNKNSSSQLPIILYGPPVVYGHDIEVLWLVTEALAAVTLRLPANASSGAMAQPAAATADATTGGGPAAVWAGPAAVWATVSPASAVLIRSRLVAMAERVIREGFDPTNGMLAGSGYPGQGPSLSRNAEWWAQAEAVLGLVRLAQYTGNATYLSYVSSALTYIDRYFRDKEYGEWFWSVHRENGTVVDTFFSDGKVYEGTTKGSPWKASYHSGRMVLTLQAWLA</sequence>
<dbReference type="InterPro" id="IPR012341">
    <property type="entry name" value="6hp_glycosidase-like_sf"/>
</dbReference>
<evidence type="ECO:0000256" key="8">
    <source>
        <dbReference type="ARBA" id="ARBA00034243"/>
    </source>
</evidence>
<dbReference type="EC" id="5.1.3.8" evidence="2"/>
<evidence type="ECO:0000313" key="11">
    <source>
        <dbReference type="Proteomes" id="UP000236333"/>
    </source>
</evidence>
<accession>A0A2J7ZQ68</accession>
<comment type="caution">
    <text evidence="10">The sequence shown here is derived from an EMBL/GenBank/DDBJ whole genome shotgun (WGS) entry which is preliminary data.</text>
</comment>
<dbReference type="OrthoDB" id="544973at2759"/>
<evidence type="ECO:0000256" key="4">
    <source>
        <dbReference type="ARBA" id="ARBA00023235"/>
    </source>
</evidence>
<dbReference type="GO" id="GO:0005975">
    <property type="term" value="P:carbohydrate metabolic process"/>
    <property type="evidence" value="ECO:0007669"/>
    <property type="project" value="InterPro"/>
</dbReference>
<comment type="catalytic activity">
    <reaction evidence="8">
        <text>an N-acyl-D-glucosamine = an N-acyl-D-mannosamine</text>
        <dbReference type="Rhea" id="RHEA:19033"/>
        <dbReference type="ChEBI" id="CHEBI:16062"/>
        <dbReference type="ChEBI" id="CHEBI:17274"/>
        <dbReference type="EC" id="5.1.3.8"/>
    </reaction>
    <physiologicalReaction direction="left-to-right" evidence="8">
        <dbReference type="Rhea" id="RHEA:19034"/>
    </physiologicalReaction>
    <physiologicalReaction direction="right-to-left" evidence="8">
        <dbReference type="Rhea" id="RHEA:19035"/>
    </physiologicalReaction>
</comment>
<organism evidence="10 11">
    <name type="scientific">Tetrabaena socialis</name>
    <dbReference type="NCBI Taxonomy" id="47790"/>
    <lineage>
        <taxon>Eukaryota</taxon>
        <taxon>Viridiplantae</taxon>
        <taxon>Chlorophyta</taxon>
        <taxon>core chlorophytes</taxon>
        <taxon>Chlorophyceae</taxon>
        <taxon>CS clade</taxon>
        <taxon>Chlamydomonadales</taxon>
        <taxon>Tetrabaenaceae</taxon>
        <taxon>Tetrabaena</taxon>
    </lineage>
</organism>
<gene>
    <name evidence="10" type="ORF">TSOC_011629</name>
</gene>
<evidence type="ECO:0000256" key="5">
    <source>
        <dbReference type="ARBA" id="ARBA00031608"/>
    </source>
</evidence>
<comment type="subunit">
    <text evidence="9">Homodimer. Forms a heterodimer with renin and inhibits its activity.</text>
</comment>
<proteinExistence type="inferred from homology"/>
<dbReference type="Pfam" id="PF07221">
    <property type="entry name" value="GlcNAc_2-epim"/>
    <property type="match status" value="3"/>
</dbReference>
<reference evidence="10 11" key="1">
    <citation type="journal article" date="2017" name="Mol. Biol. Evol.">
        <title>The 4-celled Tetrabaena socialis nuclear genome reveals the essential components for genetic control of cell number at the origin of multicellularity in the volvocine lineage.</title>
        <authorList>
            <person name="Featherston J."/>
            <person name="Arakaki Y."/>
            <person name="Hanschen E.R."/>
            <person name="Ferris P.J."/>
            <person name="Michod R.E."/>
            <person name="Olson B.J.S.C."/>
            <person name="Nozaki H."/>
            <person name="Durand P.M."/>
        </authorList>
    </citation>
    <scope>NUCLEOTIDE SEQUENCE [LARGE SCALE GENOMIC DNA]</scope>
    <source>
        <strain evidence="10 11">NIES-571</strain>
    </source>
</reference>